<comment type="caution">
    <text evidence="1">The sequence shown here is derived from an EMBL/GenBank/DDBJ whole genome shotgun (WGS) entry which is preliminary data.</text>
</comment>
<protein>
    <submittedName>
        <fullName evidence="1">Uncharacterized protein</fullName>
    </submittedName>
</protein>
<dbReference type="OrthoDB" id="881740at2"/>
<proteinExistence type="predicted"/>
<dbReference type="RefSeq" id="WP_125433832.1">
    <property type="nucleotide sequence ID" value="NZ_RWIS01000025.1"/>
</dbReference>
<keyword evidence="2" id="KW-1185">Reference proteome</keyword>
<reference evidence="1 2" key="1">
    <citation type="submission" date="2018-12" db="EMBL/GenBank/DDBJ databases">
        <authorList>
            <person name="Feng G."/>
            <person name="Zhu H."/>
        </authorList>
    </citation>
    <scope>NUCLEOTIDE SEQUENCE [LARGE SCALE GENOMIC DNA]</scope>
    <source>
        <strain evidence="1 2">9PBR-2</strain>
    </source>
</reference>
<sequence>MHSYLKITFCLVLLKSTAILSYGQAKSVIKKQHDIKSALFILNTNIIANGFVARLDPKDFQGIALYNNQDAPGALKDLNPGGVVVITYNGRVKSESFAELSRRLGLQGSISFVLNGHTLDAAQVATLRIVPEAIDQVRTTSTPGISGTVVNISLVEAKSNNHKTASGATMIR</sequence>
<organism evidence="1 2">
    <name type="scientific">Hymenobacter metallilatus</name>
    <dbReference type="NCBI Taxonomy" id="2493666"/>
    <lineage>
        <taxon>Bacteria</taxon>
        <taxon>Pseudomonadati</taxon>
        <taxon>Bacteroidota</taxon>
        <taxon>Cytophagia</taxon>
        <taxon>Cytophagales</taxon>
        <taxon>Hymenobacteraceae</taxon>
        <taxon>Hymenobacter</taxon>
    </lineage>
</organism>
<dbReference type="AlphaFoldDB" id="A0A3R9LUN6"/>
<evidence type="ECO:0000313" key="2">
    <source>
        <dbReference type="Proteomes" id="UP000280066"/>
    </source>
</evidence>
<accession>A0A3R9LUN6</accession>
<dbReference type="EMBL" id="RWIS01000025">
    <property type="protein sequence ID" value="RSK23821.1"/>
    <property type="molecule type" value="Genomic_DNA"/>
</dbReference>
<dbReference type="Proteomes" id="UP000280066">
    <property type="component" value="Unassembled WGS sequence"/>
</dbReference>
<name>A0A3R9LUN6_9BACT</name>
<evidence type="ECO:0000313" key="1">
    <source>
        <dbReference type="EMBL" id="RSK23821.1"/>
    </source>
</evidence>
<gene>
    <name evidence="1" type="ORF">EI290_22140</name>
</gene>